<sequence>MVIQMQVLSVQSLETAPSLLLSTESQRFLFNVGDGTQRLCMEHHVRLAKLQHILLTELRSHTVGGLPGMILTISDTGKPGLHVHGPVATKKYLNATRHFLYRPQFKLQALEVHSTETLDDTKPHVCYEDQDVIIYAVASANVEGGIKRKFNQSPTTMDLKRNVHDCVSYLIEVKPQKGKFLVEKAMALGVPKGKLFGQLHQGKDVTLADGRVVQSRDCVLPSIPATACLVISCPTLGHVDTLVSQARFRRYQEINGQSAQVQVQVLFHLGNLNVLHSPKYTKWVQTFGPQAQHVLLHHDACPQKSVYRASAMFQAQLHELFPHLFPSNIEQEARDPAKPMSRHVTDVSFGQGSNLVLGESLLKFGLAPPTRRGFDPSNCAARLEVDHIRATVSSFRALTTPQSPKLDHDTHPKEDYLDGHITFLGTGCAIPSKYRNVTGIYVAVRSKPDAEVAGMLLDCGEGTLGQLARAVEGDRDRLQALVNGLKCIWISHNHADHHLGLLRVLSFRDETSPVLVMGPRALCKWLEEYTALDGTIRDKFTFLGNWCLDETHPRAQEPTTQDMAAQGRTCLETTLAIRHFECIPVKHAHESYGVVLTFENGRKVAFSGDCRPSRAFAAKATGACVLIHEATFEDALQQEAKEKAHCTIAEALAVGRQAQAQHLILTHFSQRYPKVTSTQATSDERSMHVLSAMDLLCLPLHDLEQPQLMEVCMHLMTGKEDELETR</sequence>
<reference evidence="1 2" key="1">
    <citation type="journal article" date="2022" name="bioRxiv">
        <title>The genome of the oomycete Peronosclerospora sorghi, a cosmopolitan pathogen of maize and sorghum, is inflated with dispersed pseudogenes.</title>
        <authorList>
            <person name="Fletcher K."/>
            <person name="Martin F."/>
            <person name="Isakeit T."/>
            <person name="Cavanaugh K."/>
            <person name="Magill C."/>
            <person name="Michelmore R."/>
        </authorList>
    </citation>
    <scope>NUCLEOTIDE SEQUENCE [LARGE SCALE GENOMIC DNA]</scope>
    <source>
        <strain evidence="1">P6</strain>
    </source>
</reference>
<proteinExistence type="predicted"/>
<evidence type="ECO:0000313" key="2">
    <source>
        <dbReference type="Proteomes" id="UP001163321"/>
    </source>
</evidence>
<dbReference type="EMBL" id="CM047589">
    <property type="protein sequence ID" value="KAI9920279.1"/>
    <property type="molecule type" value="Genomic_DNA"/>
</dbReference>
<accession>A0ACC0WND8</accession>
<gene>
    <name evidence="1" type="ORF">PsorP6_015817</name>
</gene>
<name>A0ACC0WND8_9STRA</name>
<evidence type="ECO:0000313" key="1">
    <source>
        <dbReference type="EMBL" id="KAI9920279.1"/>
    </source>
</evidence>
<dbReference type="Proteomes" id="UP001163321">
    <property type="component" value="Chromosome 10"/>
</dbReference>
<comment type="caution">
    <text evidence="1">The sequence shown here is derived from an EMBL/GenBank/DDBJ whole genome shotgun (WGS) entry which is preliminary data.</text>
</comment>
<organism evidence="1 2">
    <name type="scientific">Peronosclerospora sorghi</name>
    <dbReference type="NCBI Taxonomy" id="230839"/>
    <lineage>
        <taxon>Eukaryota</taxon>
        <taxon>Sar</taxon>
        <taxon>Stramenopiles</taxon>
        <taxon>Oomycota</taxon>
        <taxon>Peronosporomycetes</taxon>
        <taxon>Peronosporales</taxon>
        <taxon>Peronosporaceae</taxon>
        <taxon>Peronosclerospora</taxon>
    </lineage>
</organism>
<protein>
    <submittedName>
        <fullName evidence="1">Uncharacterized protein</fullName>
    </submittedName>
</protein>
<keyword evidence="2" id="KW-1185">Reference proteome</keyword>